<evidence type="ECO:0000313" key="2">
    <source>
        <dbReference type="Proteomes" id="UP000315648"/>
    </source>
</evidence>
<comment type="caution">
    <text evidence="1">The sequence shown here is derived from an EMBL/GenBank/DDBJ whole genome shotgun (WGS) entry which is preliminary data.</text>
</comment>
<organism evidence="1 2">
    <name type="scientific">Rariglobus hedericola</name>
    <dbReference type="NCBI Taxonomy" id="2597822"/>
    <lineage>
        <taxon>Bacteria</taxon>
        <taxon>Pseudomonadati</taxon>
        <taxon>Verrucomicrobiota</taxon>
        <taxon>Opitutia</taxon>
        <taxon>Opitutales</taxon>
        <taxon>Opitutaceae</taxon>
        <taxon>Rariglobus</taxon>
    </lineage>
</organism>
<dbReference type="AlphaFoldDB" id="A0A556QJY2"/>
<dbReference type="EMBL" id="VMBG01000002">
    <property type="protein sequence ID" value="TSJ76922.1"/>
    <property type="molecule type" value="Genomic_DNA"/>
</dbReference>
<dbReference type="RefSeq" id="WP_144230743.1">
    <property type="nucleotide sequence ID" value="NZ_CBCRVV010000006.1"/>
</dbReference>
<gene>
    <name evidence="1" type="ORF">FPL22_12455</name>
</gene>
<proteinExistence type="predicted"/>
<accession>A0A556QJY2</accession>
<evidence type="ECO:0000313" key="1">
    <source>
        <dbReference type="EMBL" id="TSJ76922.1"/>
    </source>
</evidence>
<sequence>MHDHLAGAALAIDMLKRFSDARRHDPLGEFAAELLVEIEEDHQQLKQLASRVETRSAGFKKWTARVMEKLSRLKLRSRKSNDLGAFETLEALCLGIFGKAALWTALASVNDPRLGGLHYPTLIRRAHQQHRRVEQMRLQLAQSALARGAS</sequence>
<dbReference type="OrthoDB" id="272025at2"/>
<keyword evidence="2" id="KW-1185">Reference proteome</keyword>
<reference evidence="1 2" key="1">
    <citation type="submission" date="2019-07" db="EMBL/GenBank/DDBJ databases">
        <title>Description of 53C-WASEF.</title>
        <authorList>
            <person name="Pitt A."/>
            <person name="Hahn M.W."/>
        </authorList>
    </citation>
    <scope>NUCLEOTIDE SEQUENCE [LARGE SCALE GENOMIC DNA]</scope>
    <source>
        <strain evidence="1 2">53C-WASEF</strain>
    </source>
</reference>
<name>A0A556QJY2_9BACT</name>
<protein>
    <submittedName>
        <fullName evidence="1">Uncharacterized protein</fullName>
    </submittedName>
</protein>
<dbReference type="Proteomes" id="UP000315648">
    <property type="component" value="Unassembled WGS sequence"/>
</dbReference>